<organism evidence="1 2">
    <name type="scientific">Dendrobium catenatum</name>
    <dbReference type="NCBI Taxonomy" id="906689"/>
    <lineage>
        <taxon>Eukaryota</taxon>
        <taxon>Viridiplantae</taxon>
        <taxon>Streptophyta</taxon>
        <taxon>Embryophyta</taxon>
        <taxon>Tracheophyta</taxon>
        <taxon>Spermatophyta</taxon>
        <taxon>Magnoliopsida</taxon>
        <taxon>Liliopsida</taxon>
        <taxon>Asparagales</taxon>
        <taxon>Orchidaceae</taxon>
        <taxon>Epidendroideae</taxon>
        <taxon>Malaxideae</taxon>
        <taxon>Dendrobiinae</taxon>
        <taxon>Dendrobium</taxon>
    </lineage>
</organism>
<dbReference type="EMBL" id="KZ504628">
    <property type="protein sequence ID" value="PKU61651.1"/>
    <property type="molecule type" value="Genomic_DNA"/>
</dbReference>
<protein>
    <submittedName>
        <fullName evidence="1">Uncharacterized protein</fullName>
    </submittedName>
</protein>
<evidence type="ECO:0000313" key="2">
    <source>
        <dbReference type="Proteomes" id="UP000233837"/>
    </source>
</evidence>
<gene>
    <name evidence="1" type="ORF">MA16_Dca026566</name>
</gene>
<dbReference type="Proteomes" id="UP000233837">
    <property type="component" value="Unassembled WGS sequence"/>
</dbReference>
<proteinExistence type="predicted"/>
<sequence>MLTGPIPDEIFKLCELAEHDLSHNNLDDSHLRQLSLINFPKYKLNVSTNDEVLIVKKKSATVI</sequence>
<name>A0A2I0VE25_9ASPA</name>
<reference evidence="1 2" key="2">
    <citation type="journal article" date="2017" name="Nature">
        <title>The Apostasia genome and the evolution of orchids.</title>
        <authorList>
            <person name="Zhang G.Q."/>
            <person name="Liu K.W."/>
            <person name="Li Z."/>
            <person name="Lohaus R."/>
            <person name="Hsiao Y.Y."/>
            <person name="Niu S.C."/>
            <person name="Wang J.Y."/>
            <person name="Lin Y.C."/>
            <person name="Xu Q."/>
            <person name="Chen L.J."/>
            <person name="Yoshida K."/>
            <person name="Fujiwara S."/>
            <person name="Wang Z.W."/>
            <person name="Zhang Y.Q."/>
            <person name="Mitsuda N."/>
            <person name="Wang M."/>
            <person name="Liu G.H."/>
            <person name="Pecoraro L."/>
            <person name="Huang H.X."/>
            <person name="Xiao X.J."/>
            <person name="Lin M."/>
            <person name="Wu X.Y."/>
            <person name="Wu W.L."/>
            <person name="Chen Y.Y."/>
            <person name="Chang S.B."/>
            <person name="Sakamoto S."/>
            <person name="Ohme-Takagi M."/>
            <person name="Yagi M."/>
            <person name="Zeng S.J."/>
            <person name="Shen C.Y."/>
            <person name="Yeh C.M."/>
            <person name="Luo Y.B."/>
            <person name="Tsai W.C."/>
            <person name="Van de Peer Y."/>
            <person name="Liu Z.J."/>
        </authorList>
    </citation>
    <scope>NUCLEOTIDE SEQUENCE [LARGE SCALE GENOMIC DNA]</scope>
    <source>
        <tissue evidence="1">The whole plant</tissue>
    </source>
</reference>
<reference evidence="1 2" key="1">
    <citation type="journal article" date="2016" name="Sci. Rep.">
        <title>The Dendrobium catenatum Lindl. genome sequence provides insights into polysaccharide synthase, floral development and adaptive evolution.</title>
        <authorList>
            <person name="Zhang G.Q."/>
            <person name="Xu Q."/>
            <person name="Bian C."/>
            <person name="Tsai W.C."/>
            <person name="Yeh C.M."/>
            <person name="Liu K.W."/>
            <person name="Yoshida K."/>
            <person name="Zhang L.S."/>
            <person name="Chang S.B."/>
            <person name="Chen F."/>
            <person name="Shi Y."/>
            <person name="Su Y.Y."/>
            <person name="Zhang Y.Q."/>
            <person name="Chen L.J."/>
            <person name="Yin Y."/>
            <person name="Lin M."/>
            <person name="Huang H."/>
            <person name="Deng H."/>
            <person name="Wang Z.W."/>
            <person name="Zhu S.L."/>
            <person name="Zhao X."/>
            <person name="Deng C."/>
            <person name="Niu S.C."/>
            <person name="Huang J."/>
            <person name="Wang M."/>
            <person name="Liu G.H."/>
            <person name="Yang H.J."/>
            <person name="Xiao X.J."/>
            <person name="Hsiao Y.Y."/>
            <person name="Wu W.L."/>
            <person name="Chen Y.Y."/>
            <person name="Mitsuda N."/>
            <person name="Ohme-Takagi M."/>
            <person name="Luo Y.B."/>
            <person name="Van de Peer Y."/>
            <person name="Liu Z.J."/>
        </authorList>
    </citation>
    <scope>NUCLEOTIDE SEQUENCE [LARGE SCALE GENOMIC DNA]</scope>
    <source>
        <tissue evidence="1">The whole plant</tissue>
    </source>
</reference>
<accession>A0A2I0VE25</accession>
<evidence type="ECO:0000313" key="1">
    <source>
        <dbReference type="EMBL" id="PKU61651.1"/>
    </source>
</evidence>
<keyword evidence="2" id="KW-1185">Reference proteome</keyword>
<dbReference type="AlphaFoldDB" id="A0A2I0VE25"/>